<evidence type="ECO:0000313" key="1">
    <source>
        <dbReference type="EMBL" id="KPW96801.1"/>
    </source>
</evidence>
<dbReference type="AlphaFoldDB" id="A0A0P9N4E6"/>
<comment type="caution">
    <text evidence="1">The sequence shown here is derived from an EMBL/GenBank/DDBJ whole genome shotgun (WGS) entry which is preliminary data.</text>
</comment>
<organism evidence="1 2">
    <name type="scientific">Pseudomonas syringae pv. castaneae</name>
    <dbReference type="NCBI Taxonomy" id="264450"/>
    <lineage>
        <taxon>Bacteria</taxon>
        <taxon>Pseudomonadati</taxon>
        <taxon>Pseudomonadota</taxon>
        <taxon>Gammaproteobacteria</taxon>
        <taxon>Pseudomonadales</taxon>
        <taxon>Pseudomonadaceae</taxon>
        <taxon>Pseudomonas</taxon>
        <taxon>Pseudomonas syringae</taxon>
    </lineage>
</organism>
<dbReference type="Proteomes" id="UP000050381">
    <property type="component" value="Unassembled WGS sequence"/>
</dbReference>
<sequence>MHPTTSPAKRFVRPASCEGSFQACVNKRPFKVLALAGQLTLRAELEQAPDQWVWKLIVDGKVGTKRTTIGLFLDNDLKPGDHNLPGHAQIKVIYNETQHRQNTLYHSAHFQNGTLSLLEANPYTLRLRGRFSFSMSSINFEVTNGFFDVHCR</sequence>
<dbReference type="PATRIC" id="fig|264450.4.peg.1844"/>
<dbReference type="RefSeq" id="WP_005731593.1">
    <property type="nucleotide sequence ID" value="NZ_LIIH01000062.1"/>
</dbReference>
<dbReference type="GeneID" id="61870828"/>
<name>A0A0P9N4E6_PSESX</name>
<reference evidence="1 2" key="1">
    <citation type="submission" date="2015-09" db="EMBL/GenBank/DDBJ databases">
        <title>Genome announcement of multiple Pseudomonas syringae strains.</title>
        <authorList>
            <person name="Thakur S."/>
            <person name="Wang P.W."/>
            <person name="Gong Y."/>
            <person name="Weir B.S."/>
            <person name="Guttman D.S."/>
        </authorList>
    </citation>
    <scope>NUCLEOTIDE SEQUENCE [LARGE SCALE GENOMIC DNA]</scope>
    <source>
        <strain evidence="1 2">ICMP9419</strain>
    </source>
</reference>
<dbReference type="EMBL" id="LJQD01000206">
    <property type="protein sequence ID" value="KPW96801.1"/>
    <property type="molecule type" value="Genomic_DNA"/>
</dbReference>
<protein>
    <submittedName>
        <fullName evidence="1">Uncharacterized protein</fullName>
    </submittedName>
</protein>
<accession>A0A0P9N4E6</accession>
<evidence type="ECO:0000313" key="2">
    <source>
        <dbReference type="Proteomes" id="UP000050381"/>
    </source>
</evidence>
<gene>
    <name evidence="1" type="ORF">ALO79_01516</name>
</gene>
<proteinExistence type="predicted"/>